<feature type="compositionally biased region" description="Basic and acidic residues" evidence="1">
    <location>
        <begin position="95"/>
        <end position="104"/>
    </location>
</feature>
<dbReference type="Proteomes" id="UP001432322">
    <property type="component" value="Unassembled WGS sequence"/>
</dbReference>
<dbReference type="EMBL" id="BTSY01000001">
    <property type="protein sequence ID" value="GMT11943.1"/>
    <property type="molecule type" value="Genomic_DNA"/>
</dbReference>
<organism evidence="3 4">
    <name type="scientific">Pristionchus fissidentatus</name>
    <dbReference type="NCBI Taxonomy" id="1538716"/>
    <lineage>
        <taxon>Eukaryota</taxon>
        <taxon>Metazoa</taxon>
        <taxon>Ecdysozoa</taxon>
        <taxon>Nematoda</taxon>
        <taxon>Chromadorea</taxon>
        <taxon>Rhabditida</taxon>
        <taxon>Rhabditina</taxon>
        <taxon>Diplogasteromorpha</taxon>
        <taxon>Diplogasteroidea</taxon>
        <taxon>Neodiplogasteridae</taxon>
        <taxon>Pristionchus</taxon>
    </lineage>
</organism>
<keyword evidence="4" id="KW-1185">Reference proteome</keyword>
<name>A0AAV5UYU6_9BILA</name>
<keyword evidence="2" id="KW-0472">Membrane</keyword>
<dbReference type="AlphaFoldDB" id="A0AAV5UYU6"/>
<accession>A0AAV5UYU6</accession>
<protein>
    <submittedName>
        <fullName evidence="3">Uncharacterized protein</fullName>
    </submittedName>
</protein>
<evidence type="ECO:0000256" key="2">
    <source>
        <dbReference type="SAM" id="Phobius"/>
    </source>
</evidence>
<feature type="region of interest" description="Disordered" evidence="1">
    <location>
        <begin position="83"/>
        <end position="120"/>
    </location>
</feature>
<evidence type="ECO:0000313" key="4">
    <source>
        <dbReference type="Proteomes" id="UP001432322"/>
    </source>
</evidence>
<feature type="transmembrane region" description="Helical" evidence="2">
    <location>
        <begin position="21"/>
        <end position="39"/>
    </location>
</feature>
<proteinExistence type="predicted"/>
<keyword evidence="2" id="KW-1133">Transmembrane helix</keyword>
<reference evidence="3" key="1">
    <citation type="submission" date="2023-10" db="EMBL/GenBank/DDBJ databases">
        <title>Genome assembly of Pristionchus species.</title>
        <authorList>
            <person name="Yoshida K."/>
            <person name="Sommer R.J."/>
        </authorList>
    </citation>
    <scope>NUCLEOTIDE SEQUENCE</scope>
    <source>
        <strain evidence="3">RS5133</strain>
    </source>
</reference>
<evidence type="ECO:0000313" key="3">
    <source>
        <dbReference type="EMBL" id="GMT11943.1"/>
    </source>
</evidence>
<evidence type="ECO:0000256" key="1">
    <source>
        <dbReference type="SAM" id="MobiDB-lite"/>
    </source>
</evidence>
<gene>
    <name evidence="3" type="ORF">PFISCL1PPCAC_3240</name>
</gene>
<sequence length="120" mass="13674">TSLRCSGYPWLDAPQHPHSNIAMQSSAVIVLIVLSVALLERAHASPISNRDLELREQFLEDLMEKVNEEVQIRQIEREILQQEAEEIPQISSAPTKRDSNEKRNLSRLATMGARGFGRRR</sequence>
<feature type="non-terminal residue" evidence="3">
    <location>
        <position position="1"/>
    </location>
</feature>
<keyword evidence="2" id="KW-0812">Transmembrane</keyword>
<comment type="caution">
    <text evidence="3">The sequence shown here is derived from an EMBL/GenBank/DDBJ whole genome shotgun (WGS) entry which is preliminary data.</text>
</comment>